<dbReference type="EMBL" id="BMMZ01000001">
    <property type="protein sequence ID" value="GGL49652.1"/>
    <property type="molecule type" value="Genomic_DNA"/>
</dbReference>
<feature type="compositionally biased region" description="Low complexity" evidence="1">
    <location>
        <begin position="208"/>
        <end position="218"/>
    </location>
</feature>
<evidence type="ECO:0000313" key="2">
    <source>
        <dbReference type="EMBL" id="GGL49652.1"/>
    </source>
</evidence>
<reference evidence="2" key="2">
    <citation type="submission" date="2020-09" db="EMBL/GenBank/DDBJ databases">
        <authorList>
            <person name="Sun Q."/>
            <person name="Zhou Y."/>
        </authorList>
    </citation>
    <scope>NUCLEOTIDE SEQUENCE</scope>
    <source>
        <strain evidence="2">CGMCC 4.7306</strain>
    </source>
</reference>
<proteinExistence type="predicted"/>
<comment type="caution">
    <text evidence="2">The sequence shown here is derived from an EMBL/GenBank/DDBJ whole genome shotgun (WGS) entry which is preliminary data.</text>
</comment>
<feature type="compositionally biased region" description="Basic residues" evidence="1">
    <location>
        <begin position="141"/>
        <end position="173"/>
    </location>
</feature>
<evidence type="ECO:0000256" key="1">
    <source>
        <dbReference type="SAM" id="MobiDB-lite"/>
    </source>
</evidence>
<feature type="region of interest" description="Disordered" evidence="1">
    <location>
        <begin position="132"/>
        <end position="228"/>
    </location>
</feature>
<evidence type="ECO:0000313" key="3">
    <source>
        <dbReference type="Proteomes" id="UP000613840"/>
    </source>
</evidence>
<protein>
    <recommendedName>
        <fullName evidence="4">Poly(Hydroxyalkanoate) granule-associated protein</fullName>
    </recommendedName>
</protein>
<sequence>MSKDDESRRTRLLGQTMPGYAALSEAFGAAIDGASQLTRTRAKQLAERLLTQAGLDNVDLGEAASEAGTRINQLAEEIIAARKANRALLQRTISTELERSLGRLGLARADEIAALRAEVAELRRDLDVLTVPGAAGPAKKAPAKKAPAKKAPAKKSTAKHAAAKHAAAKKAAAKKSVAAEAPARMTPATTTPATTTPAKKTAKKTPAKKAAAGGTTKTSARKSTGAGA</sequence>
<dbReference type="AlphaFoldDB" id="A0A917S179"/>
<organism evidence="2 3">
    <name type="scientific">Microlunatus endophyticus</name>
    <dbReference type="NCBI Taxonomy" id="1716077"/>
    <lineage>
        <taxon>Bacteria</taxon>
        <taxon>Bacillati</taxon>
        <taxon>Actinomycetota</taxon>
        <taxon>Actinomycetes</taxon>
        <taxon>Propionibacteriales</taxon>
        <taxon>Propionibacteriaceae</taxon>
        <taxon>Microlunatus</taxon>
    </lineage>
</organism>
<gene>
    <name evidence="2" type="ORF">GCM10011575_04760</name>
</gene>
<dbReference type="RefSeq" id="WP_188893546.1">
    <property type="nucleotide sequence ID" value="NZ_BMMZ01000001.1"/>
</dbReference>
<name>A0A917S179_9ACTN</name>
<keyword evidence="3" id="KW-1185">Reference proteome</keyword>
<dbReference type="Proteomes" id="UP000613840">
    <property type="component" value="Unassembled WGS sequence"/>
</dbReference>
<reference evidence="2" key="1">
    <citation type="journal article" date="2014" name="Int. J. Syst. Evol. Microbiol.">
        <title>Complete genome sequence of Corynebacterium casei LMG S-19264T (=DSM 44701T), isolated from a smear-ripened cheese.</title>
        <authorList>
            <consortium name="US DOE Joint Genome Institute (JGI-PGF)"/>
            <person name="Walter F."/>
            <person name="Albersmeier A."/>
            <person name="Kalinowski J."/>
            <person name="Ruckert C."/>
        </authorList>
    </citation>
    <scope>NUCLEOTIDE SEQUENCE</scope>
    <source>
        <strain evidence="2">CGMCC 4.7306</strain>
    </source>
</reference>
<accession>A0A917S179</accession>
<feature type="compositionally biased region" description="Low complexity" evidence="1">
    <location>
        <begin position="174"/>
        <end position="199"/>
    </location>
</feature>
<evidence type="ECO:0008006" key="4">
    <source>
        <dbReference type="Google" id="ProtNLM"/>
    </source>
</evidence>